<dbReference type="InterPro" id="IPR031761">
    <property type="entry name" value="FOG_N"/>
</dbReference>
<protein>
    <submittedName>
        <fullName evidence="4">Protein folded gastrulation</fullName>
    </submittedName>
</protein>
<feature type="region of interest" description="Disordered" evidence="1">
    <location>
        <begin position="768"/>
        <end position="791"/>
    </location>
</feature>
<organism evidence="4">
    <name type="scientific">Bactrocera latifrons</name>
    <name type="common">Malaysian fruit fly</name>
    <name type="synonym">Chaetodacus latifrons</name>
    <dbReference type="NCBI Taxonomy" id="174628"/>
    <lineage>
        <taxon>Eukaryota</taxon>
        <taxon>Metazoa</taxon>
        <taxon>Ecdysozoa</taxon>
        <taxon>Arthropoda</taxon>
        <taxon>Hexapoda</taxon>
        <taxon>Insecta</taxon>
        <taxon>Pterygota</taxon>
        <taxon>Neoptera</taxon>
        <taxon>Endopterygota</taxon>
        <taxon>Diptera</taxon>
        <taxon>Brachycera</taxon>
        <taxon>Muscomorpha</taxon>
        <taxon>Tephritoidea</taxon>
        <taxon>Tephritidae</taxon>
        <taxon>Bactrocera</taxon>
        <taxon>Bactrocera</taxon>
    </lineage>
</organism>
<feature type="region of interest" description="Disordered" evidence="1">
    <location>
        <begin position="937"/>
        <end position="980"/>
    </location>
</feature>
<dbReference type="EMBL" id="GDHF01006175">
    <property type="protein sequence ID" value="JAI46139.1"/>
    <property type="molecule type" value="Transcribed_RNA"/>
</dbReference>
<feature type="compositionally biased region" description="Low complexity" evidence="1">
    <location>
        <begin position="831"/>
        <end position="851"/>
    </location>
</feature>
<name>A0A0K8W4Z9_BACLA</name>
<feature type="region of interest" description="Disordered" evidence="1">
    <location>
        <begin position="831"/>
        <end position="880"/>
    </location>
</feature>
<feature type="compositionally biased region" description="Low complexity" evidence="1">
    <location>
        <begin position="1040"/>
        <end position="1080"/>
    </location>
</feature>
<gene>
    <name evidence="4" type="primary">fog_6</name>
    <name evidence="3" type="synonym">fog_2</name>
    <name evidence="3" type="ORF">c0_g1_i11</name>
    <name evidence="4" type="ORF">c0_g1_i5</name>
</gene>
<evidence type="ECO:0000313" key="4">
    <source>
        <dbReference type="EMBL" id="JAI46139.1"/>
    </source>
</evidence>
<sequence length="1185" mass="124898">MITRIQAAQAAASRVITTTPTCNGSKSRAMQYHTKTANSTTITTTTTKAGQMQKHMTANTLDATMMMAATATTRARRAATTLRHCSMAALQVLMLVCALPPPLQPLRLSTQRWAGAVEALPITSKPIEGTAENLAWQEWLMLPAEQKQLEKSRKVTPKSIFSLPFRDCPPGHQLFQSRCIPTVNINQSDLLTQQVLGLFGGSNAGATGADTAYEIDYGDEEYDLGLGEGEPVMMYEAPPQPFNGGLTVGASNAQQPPARDEPLKFNLFQQKFPTNDYEADMSSGAMEGSGAARPLTELLATNGAKGERADVVGNDNDAGATLFNSTQFLDAVQGFFQRNVATAQSESNATIGAKTDSNANITDHNTRAVNGSQVMADLSAADDGNVPAFADGDIDAIILPAVGAGTTAKTVGGYAGGDLEPQRISLFKDDSSVHLVTTVIAQPASVDRAGGAEEDAVAGDLVAAAQQQENSIAQFLRADALLPLSSVAPYITTTTTTTTTTTARTLYTHDAGHATKTSSMSAKDEHPRSVTAQKASTAANDTDAQETSFITTTEPEGTTNFQIDETTVIEAQGADAVAAESNLSLLQTIAQQQQLELEKSKATAVEDVPSTTLVTDTVDDDETTVASDKTTTETETIINETTTEQNASEESVVTAYTTVQPLPSVDAVSAATTTPQAISASTYRFRHTPTVVNAAVTPIQLPARSSAANKQIPSLVTTVVPQTAKILAAGEEATTRVSADSALVNDVPRSGNNTDNDDLVNVVAASINSDTDNDSNKYKNAAAHNHNRDAEAASVTRDVNIAQELRMINELVKGNRQASATKMAATKPTTIAATTTTATTTQSTTILTPPTANAPDEEVQKAASAADNEQQASAGGAEAAELGEEVDAPTTTATGETATQVADASAMNESSLPAESSSEIVETTTITTATAQSLSLTKMESANQSAESATTEKAQLSESSSKKRTGFEAHMSAEPDYEAEATATDTEFMAATTLWSRIMPIFGFGASAVVADANAPAITTPTTTTTITTTEVAEHTPIGSISSNSSSISSSSKSKNSLSEKSSSMEKNNNNNNIINNQKSDFVAPSRRNSKIIRIDHFSDNSVAAATAATTTNTVEDTDTAATVTKTTDDFVIVPEEHEPMEQSAYWWLPANWRLNRGTTTEEQPLLFRLWSAFPESQMKTKVST</sequence>
<dbReference type="AlphaFoldDB" id="A0A0K8W4Z9"/>
<evidence type="ECO:0000259" key="2">
    <source>
        <dbReference type="Pfam" id="PF15888"/>
    </source>
</evidence>
<dbReference type="OrthoDB" id="8197748at2759"/>
<feature type="region of interest" description="Disordered" evidence="1">
    <location>
        <begin position="901"/>
        <end position="922"/>
    </location>
</feature>
<accession>A0A0K8W4Z9</accession>
<feature type="compositionally biased region" description="Low complexity" evidence="1">
    <location>
        <begin position="869"/>
        <end position="880"/>
    </location>
</feature>
<dbReference type="EMBL" id="GDHF01017677">
    <property type="protein sequence ID" value="JAI34637.1"/>
    <property type="molecule type" value="Transcribed_RNA"/>
</dbReference>
<feature type="region of interest" description="Disordered" evidence="1">
    <location>
        <begin position="1029"/>
        <end position="1081"/>
    </location>
</feature>
<dbReference type="Pfam" id="PF15888">
    <property type="entry name" value="FOG_N"/>
    <property type="match status" value="1"/>
</dbReference>
<reference evidence="4" key="1">
    <citation type="submission" date="2015-06" db="EMBL/GenBank/DDBJ databases">
        <authorList>
            <person name="Hoefler B.C."/>
            <person name="Straight P.D."/>
        </authorList>
    </citation>
    <scope>NUCLEOTIDE SEQUENCE</scope>
</reference>
<feature type="compositionally biased region" description="Polar residues" evidence="1">
    <location>
        <begin position="530"/>
        <end position="545"/>
    </location>
</feature>
<feature type="region of interest" description="Disordered" evidence="1">
    <location>
        <begin position="512"/>
        <end position="545"/>
    </location>
</feature>
<evidence type="ECO:0000313" key="3">
    <source>
        <dbReference type="EMBL" id="JAI34637.1"/>
    </source>
</evidence>
<feature type="compositionally biased region" description="Polar residues" evidence="1">
    <location>
        <begin position="938"/>
        <end position="959"/>
    </location>
</feature>
<feature type="domain" description="Folded gastrulation N-terminal" evidence="2">
    <location>
        <begin position="155"/>
        <end position="269"/>
    </location>
</feature>
<proteinExistence type="predicted"/>
<evidence type="ECO:0000256" key="1">
    <source>
        <dbReference type="SAM" id="MobiDB-lite"/>
    </source>
</evidence>